<dbReference type="GO" id="GO:0046486">
    <property type="term" value="P:glycerolipid metabolic process"/>
    <property type="evidence" value="ECO:0007669"/>
    <property type="project" value="UniProtKB-ARBA"/>
</dbReference>
<evidence type="ECO:0000256" key="4">
    <source>
        <dbReference type="PROSITE-ProRule" id="PRU01161"/>
    </source>
</evidence>
<keyword evidence="7" id="KW-1185">Reference proteome</keyword>
<sequence>LTAFTVDGGGVRSFSQLEILRVIMHQIKWDKYPNDPDKVVLPCDYFDLMGGSDTGGLIAIMLSRLRMPVEEALDEFALICEKVYQVQDLEPAERTQRLRDCMEDMLKRNGLPLDLKLVEKSGEGRCVWYGVQSRELRSCLRSYQIRSQPISPITVVEAVLATCATQPTFSPAVIGTGYRKQEYLGATHGASSPIRDVITEAHTLLGGDSKVASLLSVGSGNPGTLFFSSDGSYTDYHRVTLDMLKNCEQTAQEIQQQYGRIGIYTRLSVEQGMQDEHHTQFSDLGWIIAQTEGYLSESTTSEKLNACAKSTDARVGIIALDQLSEWHYLL</sequence>
<dbReference type="InterPro" id="IPR002641">
    <property type="entry name" value="PNPLA_dom"/>
</dbReference>
<feature type="non-terminal residue" evidence="6">
    <location>
        <position position="1"/>
    </location>
</feature>
<dbReference type="GO" id="GO:0016020">
    <property type="term" value="C:membrane"/>
    <property type="evidence" value="ECO:0007669"/>
    <property type="project" value="TreeGrafter"/>
</dbReference>
<dbReference type="OrthoDB" id="630895at2759"/>
<evidence type="ECO:0000259" key="5">
    <source>
        <dbReference type="PROSITE" id="PS51635"/>
    </source>
</evidence>
<dbReference type="Pfam" id="PF01734">
    <property type="entry name" value="Patatin"/>
    <property type="match status" value="1"/>
</dbReference>
<evidence type="ECO:0000256" key="1">
    <source>
        <dbReference type="ARBA" id="ARBA00022801"/>
    </source>
</evidence>
<reference evidence="6 7" key="1">
    <citation type="submission" date="2014-04" db="EMBL/GenBank/DDBJ databases">
        <authorList>
            <consortium name="DOE Joint Genome Institute"/>
            <person name="Kuo A."/>
            <person name="Zuccaro A."/>
            <person name="Kohler A."/>
            <person name="Nagy L.G."/>
            <person name="Floudas D."/>
            <person name="Copeland A."/>
            <person name="Barry K.W."/>
            <person name="Cichocki N."/>
            <person name="Veneault-Fourrey C."/>
            <person name="LaButti K."/>
            <person name="Lindquist E.A."/>
            <person name="Lipzen A."/>
            <person name="Lundell T."/>
            <person name="Morin E."/>
            <person name="Murat C."/>
            <person name="Sun H."/>
            <person name="Tunlid A."/>
            <person name="Henrissat B."/>
            <person name="Grigoriev I.V."/>
            <person name="Hibbett D.S."/>
            <person name="Martin F."/>
            <person name="Nordberg H.P."/>
            <person name="Cantor M.N."/>
            <person name="Hua S.X."/>
        </authorList>
    </citation>
    <scope>NUCLEOTIDE SEQUENCE [LARGE SCALE GENOMIC DNA]</scope>
    <source>
        <strain evidence="6 7">MAFF 305830</strain>
    </source>
</reference>
<accession>A0A0C2X2G4</accession>
<dbReference type="HOGENOM" id="CLU_000288_144_2_1"/>
<dbReference type="PROSITE" id="PS51635">
    <property type="entry name" value="PNPLA"/>
    <property type="match status" value="1"/>
</dbReference>
<protein>
    <recommendedName>
        <fullName evidence="5">PNPLA domain-containing protein</fullName>
    </recommendedName>
</protein>
<dbReference type="Gene3D" id="3.40.1090.10">
    <property type="entry name" value="Cytosolic phospholipase A2 catalytic domain"/>
    <property type="match status" value="1"/>
</dbReference>
<organism evidence="6 7">
    <name type="scientific">Serendipita vermifera MAFF 305830</name>
    <dbReference type="NCBI Taxonomy" id="933852"/>
    <lineage>
        <taxon>Eukaryota</taxon>
        <taxon>Fungi</taxon>
        <taxon>Dikarya</taxon>
        <taxon>Basidiomycota</taxon>
        <taxon>Agaricomycotina</taxon>
        <taxon>Agaricomycetes</taxon>
        <taxon>Sebacinales</taxon>
        <taxon>Serendipitaceae</taxon>
        <taxon>Serendipita</taxon>
    </lineage>
</organism>
<feature type="domain" description="PNPLA" evidence="5">
    <location>
        <begin position="4"/>
        <end position="198"/>
    </location>
</feature>
<dbReference type="AlphaFoldDB" id="A0A0C2X2G4"/>
<dbReference type="PANTHER" id="PTHR24185:SF1">
    <property type="entry name" value="CALCIUM-INDEPENDENT PHOSPHOLIPASE A2-GAMMA"/>
    <property type="match status" value="1"/>
</dbReference>
<dbReference type="Proteomes" id="UP000054097">
    <property type="component" value="Unassembled WGS sequence"/>
</dbReference>
<dbReference type="SUPFAM" id="SSF52151">
    <property type="entry name" value="FabD/lysophospholipase-like"/>
    <property type="match status" value="1"/>
</dbReference>
<keyword evidence="3" id="KW-0443">Lipid metabolism</keyword>
<comment type="caution">
    <text evidence="4">Lacks conserved residue(s) required for the propagation of feature annotation.</text>
</comment>
<keyword evidence="2" id="KW-0442">Lipid degradation</keyword>
<dbReference type="InterPro" id="IPR016035">
    <property type="entry name" value="Acyl_Trfase/lysoPLipase"/>
</dbReference>
<proteinExistence type="predicted"/>
<gene>
    <name evidence="6" type="ORF">M408DRAFT_62927</name>
</gene>
<dbReference type="GO" id="GO:0016042">
    <property type="term" value="P:lipid catabolic process"/>
    <property type="evidence" value="ECO:0007669"/>
    <property type="project" value="UniProtKB-KW"/>
</dbReference>
<keyword evidence="1" id="KW-0378">Hydrolase</keyword>
<name>A0A0C2X2G4_SERVB</name>
<dbReference type="PANTHER" id="PTHR24185">
    <property type="entry name" value="CALCIUM-INDEPENDENT PHOSPHOLIPASE A2-GAMMA"/>
    <property type="match status" value="1"/>
</dbReference>
<evidence type="ECO:0000256" key="2">
    <source>
        <dbReference type="ARBA" id="ARBA00022963"/>
    </source>
</evidence>
<evidence type="ECO:0000313" key="7">
    <source>
        <dbReference type="Proteomes" id="UP000054097"/>
    </source>
</evidence>
<dbReference type="GO" id="GO:0019369">
    <property type="term" value="P:arachidonate metabolic process"/>
    <property type="evidence" value="ECO:0007669"/>
    <property type="project" value="TreeGrafter"/>
</dbReference>
<dbReference type="GO" id="GO:0047499">
    <property type="term" value="F:calcium-independent phospholipase A2 activity"/>
    <property type="evidence" value="ECO:0007669"/>
    <property type="project" value="TreeGrafter"/>
</dbReference>
<reference evidence="7" key="2">
    <citation type="submission" date="2015-01" db="EMBL/GenBank/DDBJ databases">
        <title>Evolutionary Origins and Diversification of the Mycorrhizal Mutualists.</title>
        <authorList>
            <consortium name="DOE Joint Genome Institute"/>
            <consortium name="Mycorrhizal Genomics Consortium"/>
            <person name="Kohler A."/>
            <person name="Kuo A."/>
            <person name="Nagy L.G."/>
            <person name="Floudas D."/>
            <person name="Copeland A."/>
            <person name="Barry K.W."/>
            <person name="Cichocki N."/>
            <person name="Veneault-Fourrey C."/>
            <person name="LaButti K."/>
            <person name="Lindquist E.A."/>
            <person name="Lipzen A."/>
            <person name="Lundell T."/>
            <person name="Morin E."/>
            <person name="Murat C."/>
            <person name="Riley R."/>
            <person name="Ohm R."/>
            <person name="Sun H."/>
            <person name="Tunlid A."/>
            <person name="Henrissat B."/>
            <person name="Grigoriev I.V."/>
            <person name="Hibbett D.S."/>
            <person name="Martin F."/>
        </authorList>
    </citation>
    <scope>NUCLEOTIDE SEQUENCE [LARGE SCALE GENOMIC DNA]</scope>
    <source>
        <strain evidence="7">MAFF 305830</strain>
    </source>
</reference>
<evidence type="ECO:0000256" key="3">
    <source>
        <dbReference type="ARBA" id="ARBA00023098"/>
    </source>
</evidence>
<evidence type="ECO:0000313" key="6">
    <source>
        <dbReference type="EMBL" id="KIM32458.1"/>
    </source>
</evidence>
<dbReference type="EMBL" id="KN824280">
    <property type="protein sequence ID" value="KIM32458.1"/>
    <property type="molecule type" value="Genomic_DNA"/>
</dbReference>